<dbReference type="AlphaFoldDB" id="A0A835IFR5"/>
<dbReference type="InterPro" id="IPR002934">
    <property type="entry name" value="Polymerase_NTP_transf_dom"/>
</dbReference>
<evidence type="ECO:0000313" key="4">
    <source>
        <dbReference type="Proteomes" id="UP000631114"/>
    </source>
</evidence>
<comment type="caution">
    <text evidence="3">The sequence shown here is derived from an EMBL/GenBank/DDBJ whole genome shotgun (WGS) entry which is preliminary data.</text>
</comment>
<name>A0A835IFR5_9MAGN</name>
<feature type="domain" description="Polymerase nucleotidyl transferase" evidence="2">
    <location>
        <begin position="5"/>
        <end position="26"/>
    </location>
</feature>
<accession>A0A835IFR5</accession>
<dbReference type="CDD" id="cd05402">
    <property type="entry name" value="NT_PAP_TUTase"/>
    <property type="match status" value="1"/>
</dbReference>
<organism evidence="3 4">
    <name type="scientific">Coptis chinensis</name>
    <dbReference type="NCBI Taxonomy" id="261450"/>
    <lineage>
        <taxon>Eukaryota</taxon>
        <taxon>Viridiplantae</taxon>
        <taxon>Streptophyta</taxon>
        <taxon>Embryophyta</taxon>
        <taxon>Tracheophyta</taxon>
        <taxon>Spermatophyta</taxon>
        <taxon>Magnoliopsida</taxon>
        <taxon>Ranunculales</taxon>
        <taxon>Ranunculaceae</taxon>
        <taxon>Coptidoideae</taxon>
        <taxon>Coptis</taxon>
    </lineage>
</organism>
<evidence type="ECO:0000259" key="2">
    <source>
        <dbReference type="Pfam" id="PF01909"/>
    </source>
</evidence>
<dbReference type="GO" id="GO:0005730">
    <property type="term" value="C:nucleolus"/>
    <property type="evidence" value="ECO:0007669"/>
    <property type="project" value="TreeGrafter"/>
</dbReference>
<keyword evidence="4" id="KW-1185">Reference proteome</keyword>
<dbReference type="Pfam" id="PF01909">
    <property type="entry name" value="NTP_transf_2"/>
    <property type="match status" value="1"/>
</dbReference>
<dbReference type="PANTHER" id="PTHR23092:SF15">
    <property type="entry name" value="INACTIVE NON-CANONICAL POLY(A) RNA POLYMERASE PROTEIN TRF4-2-RELATED"/>
    <property type="match status" value="1"/>
</dbReference>
<dbReference type="GO" id="GO:0031123">
    <property type="term" value="P:RNA 3'-end processing"/>
    <property type="evidence" value="ECO:0007669"/>
    <property type="project" value="TreeGrafter"/>
</dbReference>
<evidence type="ECO:0000313" key="3">
    <source>
        <dbReference type="EMBL" id="KAF9618140.1"/>
    </source>
</evidence>
<dbReference type="SUPFAM" id="SSF81301">
    <property type="entry name" value="Nucleotidyltransferase"/>
    <property type="match status" value="1"/>
</dbReference>
<dbReference type="PANTHER" id="PTHR23092">
    <property type="entry name" value="POLY(A) RNA POLYMERASE"/>
    <property type="match status" value="1"/>
</dbReference>
<feature type="region of interest" description="Disordered" evidence="1">
    <location>
        <begin position="68"/>
        <end position="103"/>
    </location>
</feature>
<dbReference type="OrthoDB" id="1938842at2759"/>
<proteinExistence type="predicted"/>
<reference evidence="3 4" key="1">
    <citation type="submission" date="2020-10" db="EMBL/GenBank/DDBJ databases">
        <title>The Coptis chinensis genome and diversification of protoberbering-type alkaloids.</title>
        <authorList>
            <person name="Wang B."/>
            <person name="Shu S."/>
            <person name="Song C."/>
            <person name="Liu Y."/>
        </authorList>
    </citation>
    <scope>NUCLEOTIDE SEQUENCE [LARGE SCALE GENOMIC DNA]</scope>
    <source>
        <strain evidence="3">HL-2020</strain>
        <tissue evidence="3">Leaf</tissue>
    </source>
</reference>
<feature type="compositionally biased region" description="Gly residues" evidence="1">
    <location>
        <begin position="74"/>
        <end position="98"/>
    </location>
</feature>
<evidence type="ECO:0000256" key="1">
    <source>
        <dbReference type="SAM" id="MobiDB-lite"/>
    </source>
</evidence>
<gene>
    <name evidence="3" type="ORF">IFM89_000256</name>
</gene>
<dbReference type="EMBL" id="JADFTS010000002">
    <property type="protein sequence ID" value="KAF9618140.1"/>
    <property type="molecule type" value="Genomic_DNA"/>
</dbReference>
<dbReference type="Gene3D" id="3.30.460.10">
    <property type="entry name" value="Beta Polymerase, domain 2"/>
    <property type="match status" value="1"/>
</dbReference>
<sequence length="135" mass="14269">MLVWRVEVFGSFKTGLYLPTSDIDVIAKARVPIIKFIEKRSGVAFDIREGHGESSCFQLHSFPEWWGDRPRGSKGLGRGGGRTGRGGGRVGSGRGRGYGAPSIRANKIGGAGTLSWQPAIRAGGACGTPRSPPTS</sequence>
<dbReference type="GO" id="GO:0003729">
    <property type="term" value="F:mRNA binding"/>
    <property type="evidence" value="ECO:0007669"/>
    <property type="project" value="TreeGrafter"/>
</dbReference>
<dbReference type="Proteomes" id="UP000631114">
    <property type="component" value="Unassembled WGS sequence"/>
</dbReference>
<protein>
    <recommendedName>
        <fullName evidence="2">Polymerase nucleotidyl transferase domain-containing protein</fullName>
    </recommendedName>
</protein>
<dbReference type="InterPro" id="IPR043519">
    <property type="entry name" value="NT_sf"/>
</dbReference>
<dbReference type="GO" id="GO:1990817">
    <property type="term" value="F:poly(A) RNA polymerase activity"/>
    <property type="evidence" value="ECO:0007669"/>
    <property type="project" value="InterPro"/>
</dbReference>
<dbReference type="InterPro" id="IPR045862">
    <property type="entry name" value="Trf4-like"/>
</dbReference>
<dbReference type="GO" id="GO:0031499">
    <property type="term" value="C:TRAMP complex"/>
    <property type="evidence" value="ECO:0007669"/>
    <property type="project" value="TreeGrafter"/>
</dbReference>
<dbReference type="GO" id="GO:0043634">
    <property type="term" value="P:polyadenylation-dependent ncRNA catabolic process"/>
    <property type="evidence" value="ECO:0007669"/>
    <property type="project" value="TreeGrafter"/>
</dbReference>